<gene>
    <name evidence="4" type="ORF">NDI37_13655</name>
</gene>
<feature type="chain" id="PRO_5047378634" evidence="2">
    <location>
        <begin position="26"/>
        <end position="122"/>
    </location>
</feature>
<protein>
    <submittedName>
        <fullName evidence="4">S-layer homology domain-containing protein</fullName>
    </submittedName>
</protein>
<keyword evidence="5" id="KW-1185">Reference proteome</keyword>
<dbReference type="Pfam" id="PF00395">
    <property type="entry name" value="SLH"/>
    <property type="match status" value="1"/>
</dbReference>
<dbReference type="InterPro" id="IPR001119">
    <property type="entry name" value="SLH_dom"/>
</dbReference>
<evidence type="ECO:0000256" key="2">
    <source>
        <dbReference type="SAM" id="SignalP"/>
    </source>
</evidence>
<name>A0ABV0JQ11_9CYAN</name>
<dbReference type="EMBL" id="JAMPKK010000027">
    <property type="protein sequence ID" value="MEP0865512.1"/>
    <property type="molecule type" value="Genomic_DNA"/>
</dbReference>
<feature type="domain" description="SLH" evidence="3">
    <location>
        <begin position="12"/>
        <end position="78"/>
    </location>
</feature>
<evidence type="ECO:0000313" key="5">
    <source>
        <dbReference type="Proteomes" id="UP001442494"/>
    </source>
</evidence>
<keyword evidence="2" id="KW-0732">Signal</keyword>
<dbReference type="InterPro" id="IPR051465">
    <property type="entry name" value="Cell_Envelope_Struct_Comp"/>
</dbReference>
<evidence type="ECO:0000313" key="4">
    <source>
        <dbReference type="EMBL" id="MEP0865512.1"/>
    </source>
</evidence>
<dbReference type="PANTHER" id="PTHR43308">
    <property type="entry name" value="OUTER MEMBRANE PROTEIN ALPHA-RELATED"/>
    <property type="match status" value="1"/>
</dbReference>
<dbReference type="PANTHER" id="PTHR43308:SF1">
    <property type="entry name" value="OUTER MEMBRANE PROTEIN ALPHA"/>
    <property type="match status" value="1"/>
</dbReference>
<dbReference type="RefSeq" id="WP_190418758.1">
    <property type="nucleotide sequence ID" value="NZ_JAMPKK010000027.1"/>
</dbReference>
<evidence type="ECO:0000259" key="3">
    <source>
        <dbReference type="PROSITE" id="PS51272"/>
    </source>
</evidence>
<sequence length="122" mass="13348">MLKTSLIATSLLLAATVSYPLKTLAQVPSTQNDANSQRGCLSGYPDGTYRGQRSVSRYEFAAALNACLNQLNQLIPSDRADLATREEVETLIQRQRQLNEQLRELSDRVGTLSGESSDTTGK</sequence>
<dbReference type="Proteomes" id="UP001442494">
    <property type="component" value="Unassembled WGS sequence"/>
</dbReference>
<reference evidence="4 5" key="1">
    <citation type="submission" date="2022-04" db="EMBL/GenBank/DDBJ databases">
        <title>Positive selection, recombination, and allopatry shape intraspecific diversity of widespread and dominant cyanobacteria.</title>
        <authorList>
            <person name="Wei J."/>
            <person name="Shu W."/>
            <person name="Hu C."/>
        </authorList>
    </citation>
    <scope>NUCLEOTIDE SEQUENCE [LARGE SCALE GENOMIC DNA]</scope>
    <source>
        <strain evidence="4 5">GB2-A5</strain>
    </source>
</reference>
<feature type="signal peptide" evidence="2">
    <location>
        <begin position="1"/>
        <end position="25"/>
    </location>
</feature>
<proteinExistence type="predicted"/>
<accession>A0ABV0JQ11</accession>
<keyword evidence="1" id="KW-0175">Coiled coil</keyword>
<evidence type="ECO:0000256" key="1">
    <source>
        <dbReference type="SAM" id="Coils"/>
    </source>
</evidence>
<feature type="coiled-coil region" evidence="1">
    <location>
        <begin position="85"/>
        <end position="115"/>
    </location>
</feature>
<dbReference type="PROSITE" id="PS51272">
    <property type="entry name" value="SLH"/>
    <property type="match status" value="1"/>
</dbReference>
<comment type="caution">
    <text evidence="4">The sequence shown here is derived from an EMBL/GenBank/DDBJ whole genome shotgun (WGS) entry which is preliminary data.</text>
</comment>
<organism evidence="4 5">
    <name type="scientific">Funiculus sociatus GB2-A5</name>
    <dbReference type="NCBI Taxonomy" id="2933946"/>
    <lineage>
        <taxon>Bacteria</taxon>
        <taxon>Bacillati</taxon>
        <taxon>Cyanobacteriota</taxon>
        <taxon>Cyanophyceae</taxon>
        <taxon>Coleofasciculales</taxon>
        <taxon>Coleofasciculaceae</taxon>
        <taxon>Funiculus</taxon>
    </lineage>
</organism>